<comment type="caution">
    <text evidence="1">The sequence shown here is derived from an EMBL/GenBank/DDBJ whole genome shotgun (WGS) entry which is preliminary data.</text>
</comment>
<dbReference type="Proteomes" id="UP000191691">
    <property type="component" value="Unassembled WGS sequence"/>
</dbReference>
<organism evidence="1 2">
    <name type="scientific">Penicillium nalgiovense</name>
    <dbReference type="NCBI Taxonomy" id="60175"/>
    <lineage>
        <taxon>Eukaryota</taxon>
        <taxon>Fungi</taxon>
        <taxon>Dikarya</taxon>
        <taxon>Ascomycota</taxon>
        <taxon>Pezizomycotina</taxon>
        <taxon>Eurotiomycetes</taxon>
        <taxon>Eurotiomycetidae</taxon>
        <taxon>Eurotiales</taxon>
        <taxon>Aspergillaceae</taxon>
        <taxon>Penicillium</taxon>
    </lineage>
</organism>
<protein>
    <submittedName>
        <fullName evidence="1">Uncharacterized protein</fullName>
    </submittedName>
</protein>
<dbReference type="AlphaFoldDB" id="A0A1V6YPU2"/>
<name>A0A1V6YPU2_PENNA</name>
<gene>
    <name evidence="1" type="ORF">PENNAL_c0014G06180</name>
</gene>
<sequence length="88" mass="9607">MCETELLGRLTTHAIRAFRDVQHLPGSAVNLTERDVGPWQQIIAAKPSKSGVTDDYGGSIQTKLFNLRAEHHEANGLALKSASGPRNR</sequence>
<accession>A0A1V6YPU2</accession>
<reference evidence="2" key="1">
    <citation type="journal article" date="2017" name="Nat. Microbiol.">
        <title>Global analysis of biosynthetic gene clusters reveals vast potential of secondary metabolite production in Penicillium species.</title>
        <authorList>
            <person name="Nielsen J.C."/>
            <person name="Grijseels S."/>
            <person name="Prigent S."/>
            <person name="Ji B."/>
            <person name="Dainat J."/>
            <person name="Nielsen K.F."/>
            <person name="Frisvad J.C."/>
            <person name="Workman M."/>
            <person name="Nielsen J."/>
        </authorList>
    </citation>
    <scope>NUCLEOTIDE SEQUENCE [LARGE SCALE GENOMIC DNA]</scope>
    <source>
        <strain evidence="2">IBT 13039</strain>
    </source>
</reference>
<dbReference type="EMBL" id="MOOB01000014">
    <property type="protein sequence ID" value="OQE89446.1"/>
    <property type="molecule type" value="Genomic_DNA"/>
</dbReference>
<evidence type="ECO:0000313" key="2">
    <source>
        <dbReference type="Proteomes" id="UP000191691"/>
    </source>
</evidence>
<keyword evidence="2" id="KW-1185">Reference proteome</keyword>
<evidence type="ECO:0000313" key="1">
    <source>
        <dbReference type="EMBL" id="OQE89446.1"/>
    </source>
</evidence>
<proteinExistence type="predicted"/>